<name>A0ABW5R288_9BACL</name>
<dbReference type="Pfam" id="PF12708">
    <property type="entry name" value="Pect-lyase_RHGA_epim"/>
    <property type="match status" value="1"/>
</dbReference>
<protein>
    <submittedName>
        <fullName evidence="2">Glycosyl hydrolase family 28-related protein</fullName>
    </submittedName>
</protein>
<evidence type="ECO:0000313" key="2">
    <source>
        <dbReference type="EMBL" id="MFD2662874.1"/>
    </source>
</evidence>
<dbReference type="InterPro" id="IPR011050">
    <property type="entry name" value="Pectin_lyase_fold/virulence"/>
</dbReference>
<dbReference type="RefSeq" id="WP_379277866.1">
    <property type="nucleotide sequence ID" value="NZ_JBHUGT010000016.1"/>
</dbReference>
<proteinExistence type="predicted"/>
<reference evidence="3" key="1">
    <citation type="journal article" date="2019" name="Int. J. Syst. Evol. Microbiol.">
        <title>The Global Catalogue of Microorganisms (GCM) 10K type strain sequencing project: providing services to taxonomists for standard genome sequencing and annotation.</title>
        <authorList>
            <consortium name="The Broad Institute Genomics Platform"/>
            <consortium name="The Broad Institute Genome Sequencing Center for Infectious Disease"/>
            <person name="Wu L."/>
            <person name="Ma J."/>
        </authorList>
    </citation>
    <scope>NUCLEOTIDE SEQUENCE [LARGE SCALE GENOMIC DNA]</scope>
    <source>
        <strain evidence="3">TISTR 1827</strain>
    </source>
</reference>
<dbReference type="PANTHER" id="PTHR31339:SF9">
    <property type="entry name" value="PLASMIN AND FIBRONECTIN-BINDING PROTEIN A"/>
    <property type="match status" value="1"/>
</dbReference>
<feature type="domain" description="Rhamnogalacturonase A/B/Epimerase-like pectate lyase" evidence="1">
    <location>
        <begin position="33"/>
        <end position="91"/>
    </location>
</feature>
<keyword evidence="2" id="KW-0378">Hydrolase</keyword>
<organism evidence="2 3">
    <name type="scientific">Paenibacillus thailandensis</name>
    <dbReference type="NCBI Taxonomy" id="393250"/>
    <lineage>
        <taxon>Bacteria</taxon>
        <taxon>Bacillati</taxon>
        <taxon>Bacillota</taxon>
        <taxon>Bacilli</taxon>
        <taxon>Bacillales</taxon>
        <taxon>Paenibacillaceae</taxon>
        <taxon>Paenibacillus</taxon>
    </lineage>
</organism>
<dbReference type="SUPFAM" id="SSF51126">
    <property type="entry name" value="Pectin lyase-like"/>
    <property type="match status" value="1"/>
</dbReference>
<keyword evidence="3" id="KW-1185">Reference proteome</keyword>
<dbReference type="InterPro" id="IPR051801">
    <property type="entry name" value="GH28_Enzymes"/>
</dbReference>
<dbReference type="Proteomes" id="UP001597493">
    <property type="component" value="Unassembled WGS sequence"/>
</dbReference>
<dbReference type="GO" id="GO:0016787">
    <property type="term" value="F:hydrolase activity"/>
    <property type="evidence" value="ECO:0007669"/>
    <property type="project" value="UniProtKB-KW"/>
</dbReference>
<dbReference type="InterPro" id="IPR012334">
    <property type="entry name" value="Pectin_lyas_fold"/>
</dbReference>
<dbReference type="InterPro" id="IPR024535">
    <property type="entry name" value="RHGA/B-epi-like_pectate_lyase"/>
</dbReference>
<dbReference type="EMBL" id="JBHUMY010000033">
    <property type="protein sequence ID" value="MFD2662874.1"/>
    <property type="molecule type" value="Genomic_DNA"/>
</dbReference>
<evidence type="ECO:0000313" key="3">
    <source>
        <dbReference type="Proteomes" id="UP001597493"/>
    </source>
</evidence>
<sequence length="214" mass="23816">MEQDARVRQRRLNDRAKWTMPEVLLPSIPDRSVNIKEFGAIGDGMHDNTQAIDDAIRHVSALGGGKVVIPAGVWLTGPIVFRNKIELYTEPGALVSFSRDFDRYPLIQSYYEGRQTVRCRSPLDAEGLENIAITGHGIFDGGGDAWRPVKKGKTTERQWEELVRSGGAVDESGTYWCPSEAALHAKEFVERLHGQGVHEPEAYAPVRDYLGLAE</sequence>
<comment type="caution">
    <text evidence="2">The sequence shown here is derived from an EMBL/GenBank/DDBJ whole genome shotgun (WGS) entry which is preliminary data.</text>
</comment>
<evidence type="ECO:0000259" key="1">
    <source>
        <dbReference type="Pfam" id="PF12708"/>
    </source>
</evidence>
<gene>
    <name evidence="2" type="ORF">ACFSW5_21700</name>
</gene>
<dbReference type="Gene3D" id="2.160.20.10">
    <property type="entry name" value="Single-stranded right-handed beta-helix, Pectin lyase-like"/>
    <property type="match status" value="1"/>
</dbReference>
<dbReference type="PANTHER" id="PTHR31339">
    <property type="entry name" value="PECTIN LYASE-RELATED"/>
    <property type="match status" value="1"/>
</dbReference>
<accession>A0ABW5R288</accession>